<evidence type="ECO:0000313" key="3">
    <source>
        <dbReference type="Proteomes" id="UP000189376"/>
    </source>
</evidence>
<protein>
    <submittedName>
        <fullName evidence="2">2-methylisocitrate lyase</fullName>
    </submittedName>
</protein>
<evidence type="ECO:0000256" key="1">
    <source>
        <dbReference type="ARBA" id="ARBA00022723"/>
    </source>
</evidence>
<accession>A0A1V2V292</accession>
<dbReference type="PANTHER" id="PTHR42905:SF16">
    <property type="entry name" value="CARBOXYPHOSPHONOENOLPYRUVATE PHOSPHONOMUTASE-LIKE PROTEIN (AFU_ORTHOLOGUE AFUA_5G07230)"/>
    <property type="match status" value="1"/>
</dbReference>
<keyword evidence="3" id="KW-1185">Reference proteome</keyword>
<dbReference type="GO" id="GO:0046872">
    <property type="term" value="F:metal ion binding"/>
    <property type="evidence" value="ECO:0007669"/>
    <property type="project" value="UniProtKB-KW"/>
</dbReference>
<dbReference type="Proteomes" id="UP000189376">
    <property type="component" value="Unassembled WGS sequence"/>
</dbReference>
<dbReference type="GO" id="GO:0016829">
    <property type="term" value="F:lyase activity"/>
    <property type="evidence" value="ECO:0007669"/>
    <property type="project" value="UniProtKB-KW"/>
</dbReference>
<dbReference type="AlphaFoldDB" id="A0A1V2V292"/>
<dbReference type="InterPro" id="IPR040442">
    <property type="entry name" value="Pyrv_kinase-like_dom_sf"/>
</dbReference>
<dbReference type="EMBL" id="LFZS01000001">
    <property type="protein sequence ID" value="ONN56266.1"/>
    <property type="molecule type" value="Genomic_DNA"/>
</dbReference>
<keyword evidence="2" id="KW-0456">Lyase</keyword>
<dbReference type="Gene3D" id="6.10.250.2750">
    <property type="match status" value="1"/>
</dbReference>
<dbReference type="SUPFAM" id="SSF51621">
    <property type="entry name" value="Phosphoenolpyruvate/pyruvate domain"/>
    <property type="match status" value="1"/>
</dbReference>
<dbReference type="Gene3D" id="3.20.20.60">
    <property type="entry name" value="Phosphoenolpyruvate-binding domains"/>
    <property type="match status" value="1"/>
</dbReference>
<sequence length="272" mass="29276">MKNSVDEKRRIFQDLHKDGCFILPNPWDAGSAKILEQLGYKALATTSSGYAWSSGKADGQLDRDETLAHLRYMVQSTNLPINADFESGFSDTTQGVIENVLMAIDTGIAGISIEDSTGNGEKPLRDIPDAVERIRAARVAIDQRGTNVMLIGRAENFFVGVPDLEDTINRLKAYSEAGADCLYAPGIKTREQIIAVVNAVSPKPVNVLIGWDSDLTAAELADLGVRRISLGGALARSAWDGFIKTASAIAESGNFHSLNTSVSSGDLNSRFK</sequence>
<comment type="caution">
    <text evidence="2">The sequence shown here is derived from an EMBL/GenBank/DDBJ whole genome shotgun (WGS) entry which is preliminary data.</text>
</comment>
<dbReference type="InterPro" id="IPR015813">
    <property type="entry name" value="Pyrv/PenolPyrv_kinase-like_dom"/>
</dbReference>
<reference evidence="2 3" key="1">
    <citation type="submission" date="2015-07" db="EMBL/GenBank/DDBJ databases">
        <title>Acinetobacter yuneri, a novel member of Acinetobacter calcoaceticus-Acinetobacter baumannii complex isolated from clinical specimen.</title>
        <authorList>
            <person name="Yu Y."/>
        </authorList>
    </citation>
    <scope>NUCLEOTIDE SEQUENCE [LARGE SCALE GENOMIC DNA]</scope>
    <source>
        <strain evidence="2 3">A362</strain>
    </source>
</reference>
<dbReference type="InterPro" id="IPR039556">
    <property type="entry name" value="ICL/PEPM"/>
</dbReference>
<name>A0A1V2V292_9GAMM</name>
<dbReference type="PANTHER" id="PTHR42905">
    <property type="entry name" value="PHOSPHOENOLPYRUVATE CARBOXYLASE"/>
    <property type="match status" value="1"/>
</dbReference>
<dbReference type="CDD" id="cd00377">
    <property type="entry name" value="ICL_PEPM"/>
    <property type="match status" value="1"/>
</dbReference>
<dbReference type="Pfam" id="PF13714">
    <property type="entry name" value="PEP_mutase"/>
    <property type="match status" value="1"/>
</dbReference>
<keyword evidence="1" id="KW-0479">Metal-binding</keyword>
<dbReference type="RefSeq" id="WP_077168252.1">
    <property type="nucleotide sequence ID" value="NZ_LFZS01000001.1"/>
</dbReference>
<evidence type="ECO:0000313" key="2">
    <source>
        <dbReference type="EMBL" id="ONN56266.1"/>
    </source>
</evidence>
<organism evidence="2 3">
    <name type="scientific">Acinetobacter genomosp. 33YU</name>
    <dbReference type="NCBI Taxonomy" id="1675530"/>
    <lineage>
        <taxon>Bacteria</taxon>
        <taxon>Pseudomonadati</taxon>
        <taxon>Pseudomonadota</taxon>
        <taxon>Gammaproteobacteria</taxon>
        <taxon>Moraxellales</taxon>
        <taxon>Moraxellaceae</taxon>
        <taxon>Acinetobacter</taxon>
    </lineage>
</organism>
<proteinExistence type="predicted"/>
<gene>
    <name evidence="2" type="ORF">AC058_01000</name>
</gene>